<dbReference type="RefSeq" id="WP_179823838.1">
    <property type="nucleotide sequence ID" value="NZ_JACCFS010000001.1"/>
</dbReference>
<dbReference type="PANTHER" id="PTHR42718:SF49">
    <property type="entry name" value="EXPORT PROTEIN"/>
    <property type="match status" value="1"/>
</dbReference>
<feature type="transmembrane region" description="Helical" evidence="5">
    <location>
        <begin position="391"/>
        <end position="412"/>
    </location>
</feature>
<dbReference type="CDD" id="cd17321">
    <property type="entry name" value="MFS_MMR_MDR_like"/>
    <property type="match status" value="1"/>
</dbReference>
<dbReference type="GO" id="GO:0005886">
    <property type="term" value="C:plasma membrane"/>
    <property type="evidence" value="ECO:0007669"/>
    <property type="project" value="UniProtKB-SubCell"/>
</dbReference>
<dbReference type="SUPFAM" id="SSF103473">
    <property type="entry name" value="MFS general substrate transporter"/>
    <property type="match status" value="1"/>
</dbReference>
<feature type="transmembrane region" description="Helical" evidence="5">
    <location>
        <begin position="162"/>
        <end position="183"/>
    </location>
</feature>
<dbReference type="Proteomes" id="UP000572051">
    <property type="component" value="Unassembled WGS sequence"/>
</dbReference>
<dbReference type="EMBL" id="JACCFS010000001">
    <property type="protein sequence ID" value="NYJ34937.1"/>
    <property type="molecule type" value="Genomic_DNA"/>
</dbReference>
<keyword evidence="3 5" id="KW-1133">Transmembrane helix</keyword>
<feature type="transmembrane region" description="Helical" evidence="5">
    <location>
        <begin position="424"/>
        <end position="447"/>
    </location>
</feature>
<comment type="subcellular location">
    <subcellularLocation>
        <location evidence="1">Cell membrane</location>
        <topology evidence="1">Multi-pass membrane protein</topology>
    </subcellularLocation>
</comment>
<feature type="transmembrane region" description="Helical" evidence="5">
    <location>
        <begin position="350"/>
        <end position="370"/>
    </location>
</feature>
<evidence type="ECO:0000259" key="6">
    <source>
        <dbReference type="PROSITE" id="PS50850"/>
    </source>
</evidence>
<dbReference type="InterPro" id="IPR011701">
    <property type="entry name" value="MFS"/>
</dbReference>
<feature type="transmembrane region" description="Helical" evidence="5">
    <location>
        <begin position="43"/>
        <end position="64"/>
    </location>
</feature>
<feature type="transmembrane region" description="Helical" evidence="5">
    <location>
        <begin position="219"/>
        <end position="240"/>
    </location>
</feature>
<proteinExistence type="predicted"/>
<sequence length="459" mass="45421">MHERHRGGVVLAAVLLSTLVFPLSITGASTALPEMQARLGGGLAAAQWVVNAYNACFAAFLVVAGSVADAVGRRRVYAAGVGLFLLSGVLVPFVQDVGGLVVLRALGGVGAAAAVAGGTSLLAAAFEGPARARAFGLLGTVLGAGTAFGPAVSGLLVQSLGWRSAFVAPALVTGAVLLLVPLLPSSRGTGRRVDALGATLFTLGLLALLAALVEGPARGLPAAVGGLVVAALLLGAFVLVERGRREPLVDLALLADRGFVAYALAAAAFMAVLVPLLVYLPSYLIAVVGLSAARTGLWLLMLTVPTLLLPTVGAELAARLPHTAVVAGALVLSGSGAVGLLVLGPDVTPFVLAVPFVLIGAGVGLTNGLIDGLAVGSVPAERAGTAAGVFNAVRLTLETVAIAVVGAVLAILTGGRLEGAGFTGAFHTVALSLGGLTAVVVVGVCLLSRRSTAERSRVG</sequence>
<evidence type="ECO:0000256" key="4">
    <source>
        <dbReference type="ARBA" id="ARBA00023136"/>
    </source>
</evidence>
<feature type="transmembrane region" description="Helical" evidence="5">
    <location>
        <begin position="135"/>
        <end position="156"/>
    </location>
</feature>
<dbReference type="InterPro" id="IPR036259">
    <property type="entry name" value="MFS_trans_sf"/>
</dbReference>
<dbReference type="AlphaFoldDB" id="A0A7Z0JAM3"/>
<dbReference type="PANTHER" id="PTHR42718">
    <property type="entry name" value="MAJOR FACILITATOR SUPERFAMILY MULTIDRUG TRANSPORTER MFSC"/>
    <property type="match status" value="1"/>
</dbReference>
<dbReference type="PRINTS" id="PR01036">
    <property type="entry name" value="TCRTETB"/>
</dbReference>
<feature type="transmembrane region" description="Helical" evidence="5">
    <location>
        <begin position="195"/>
        <end position="213"/>
    </location>
</feature>
<feature type="transmembrane region" description="Helical" evidence="5">
    <location>
        <begin position="76"/>
        <end position="95"/>
    </location>
</feature>
<dbReference type="Gene3D" id="1.20.1250.20">
    <property type="entry name" value="MFS general substrate transporter like domains"/>
    <property type="match status" value="1"/>
</dbReference>
<evidence type="ECO:0000313" key="8">
    <source>
        <dbReference type="Proteomes" id="UP000572051"/>
    </source>
</evidence>
<organism evidence="7 8">
    <name type="scientific">Nocardiopsis aegyptia</name>
    <dbReference type="NCBI Taxonomy" id="220378"/>
    <lineage>
        <taxon>Bacteria</taxon>
        <taxon>Bacillati</taxon>
        <taxon>Actinomycetota</taxon>
        <taxon>Actinomycetes</taxon>
        <taxon>Streptosporangiales</taxon>
        <taxon>Nocardiopsidaceae</taxon>
        <taxon>Nocardiopsis</taxon>
    </lineage>
</organism>
<dbReference type="Pfam" id="PF07690">
    <property type="entry name" value="MFS_1"/>
    <property type="match status" value="1"/>
</dbReference>
<feature type="transmembrane region" description="Helical" evidence="5">
    <location>
        <begin position="324"/>
        <end position="344"/>
    </location>
</feature>
<dbReference type="InterPro" id="IPR020846">
    <property type="entry name" value="MFS_dom"/>
</dbReference>
<dbReference type="Gene3D" id="1.20.1720.10">
    <property type="entry name" value="Multidrug resistance protein D"/>
    <property type="match status" value="1"/>
</dbReference>
<feature type="domain" description="Major facilitator superfamily (MFS) profile" evidence="6">
    <location>
        <begin position="10"/>
        <end position="452"/>
    </location>
</feature>
<keyword evidence="2 5" id="KW-0812">Transmembrane</keyword>
<name>A0A7Z0JAM3_9ACTN</name>
<feature type="transmembrane region" description="Helical" evidence="5">
    <location>
        <begin position="297"/>
        <end position="317"/>
    </location>
</feature>
<keyword evidence="4 5" id="KW-0472">Membrane</keyword>
<protein>
    <submittedName>
        <fullName evidence="7">MFS family permease</fullName>
    </submittedName>
</protein>
<feature type="transmembrane region" description="Helical" evidence="5">
    <location>
        <begin position="101"/>
        <end position="123"/>
    </location>
</feature>
<evidence type="ECO:0000313" key="7">
    <source>
        <dbReference type="EMBL" id="NYJ34937.1"/>
    </source>
</evidence>
<feature type="transmembrane region" description="Helical" evidence="5">
    <location>
        <begin position="260"/>
        <end position="285"/>
    </location>
</feature>
<accession>A0A7Z0JAM3</accession>
<evidence type="ECO:0000256" key="1">
    <source>
        <dbReference type="ARBA" id="ARBA00004651"/>
    </source>
</evidence>
<reference evidence="7 8" key="1">
    <citation type="submission" date="2020-07" db="EMBL/GenBank/DDBJ databases">
        <title>Sequencing the genomes of 1000 actinobacteria strains.</title>
        <authorList>
            <person name="Klenk H.-P."/>
        </authorList>
    </citation>
    <scope>NUCLEOTIDE SEQUENCE [LARGE SCALE GENOMIC DNA]</scope>
    <source>
        <strain evidence="7 8">DSM 44442</strain>
    </source>
</reference>
<dbReference type="PROSITE" id="PS50850">
    <property type="entry name" value="MFS"/>
    <property type="match status" value="1"/>
</dbReference>
<gene>
    <name evidence="7" type="ORF">HNR10_002818</name>
</gene>
<keyword evidence="8" id="KW-1185">Reference proteome</keyword>
<evidence type="ECO:0000256" key="2">
    <source>
        <dbReference type="ARBA" id="ARBA00022692"/>
    </source>
</evidence>
<evidence type="ECO:0000256" key="3">
    <source>
        <dbReference type="ARBA" id="ARBA00022989"/>
    </source>
</evidence>
<comment type="caution">
    <text evidence="7">The sequence shown here is derived from an EMBL/GenBank/DDBJ whole genome shotgun (WGS) entry which is preliminary data.</text>
</comment>
<evidence type="ECO:0000256" key="5">
    <source>
        <dbReference type="SAM" id="Phobius"/>
    </source>
</evidence>
<dbReference type="GO" id="GO:0022857">
    <property type="term" value="F:transmembrane transporter activity"/>
    <property type="evidence" value="ECO:0007669"/>
    <property type="project" value="InterPro"/>
</dbReference>